<feature type="non-terminal residue" evidence="2">
    <location>
        <position position="1"/>
    </location>
</feature>
<organism evidence="2 3">
    <name type="scientific">Trifolium medium</name>
    <dbReference type="NCBI Taxonomy" id="97028"/>
    <lineage>
        <taxon>Eukaryota</taxon>
        <taxon>Viridiplantae</taxon>
        <taxon>Streptophyta</taxon>
        <taxon>Embryophyta</taxon>
        <taxon>Tracheophyta</taxon>
        <taxon>Spermatophyta</taxon>
        <taxon>Magnoliopsida</taxon>
        <taxon>eudicotyledons</taxon>
        <taxon>Gunneridae</taxon>
        <taxon>Pentapetalae</taxon>
        <taxon>rosids</taxon>
        <taxon>fabids</taxon>
        <taxon>Fabales</taxon>
        <taxon>Fabaceae</taxon>
        <taxon>Papilionoideae</taxon>
        <taxon>50 kb inversion clade</taxon>
        <taxon>NPAAA clade</taxon>
        <taxon>Hologalegina</taxon>
        <taxon>IRL clade</taxon>
        <taxon>Trifolieae</taxon>
        <taxon>Trifolium</taxon>
    </lineage>
</organism>
<evidence type="ECO:0000313" key="3">
    <source>
        <dbReference type="Proteomes" id="UP000265520"/>
    </source>
</evidence>
<dbReference type="Proteomes" id="UP000265520">
    <property type="component" value="Unassembled WGS sequence"/>
</dbReference>
<reference evidence="2 3" key="1">
    <citation type="journal article" date="2018" name="Front. Plant Sci.">
        <title>Red Clover (Trifolium pratense) and Zigzag Clover (T. medium) - A Picture of Genomic Similarities and Differences.</title>
        <authorList>
            <person name="Dluhosova J."/>
            <person name="Istvanek J."/>
            <person name="Nedelnik J."/>
            <person name="Repkova J."/>
        </authorList>
    </citation>
    <scope>NUCLEOTIDE SEQUENCE [LARGE SCALE GENOMIC DNA]</scope>
    <source>
        <strain evidence="3">cv. 10/8</strain>
        <tissue evidence="2">Leaf</tissue>
    </source>
</reference>
<feature type="non-terminal residue" evidence="2">
    <location>
        <position position="58"/>
    </location>
</feature>
<name>A0A392V9J9_9FABA</name>
<keyword evidence="3" id="KW-1185">Reference proteome</keyword>
<evidence type="ECO:0000313" key="2">
    <source>
        <dbReference type="EMBL" id="MCI83601.1"/>
    </source>
</evidence>
<dbReference type="EMBL" id="LXQA011070851">
    <property type="protein sequence ID" value="MCI83601.1"/>
    <property type="molecule type" value="Genomic_DNA"/>
</dbReference>
<accession>A0A392V9J9</accession>
<evidence type="ECO:0000256" key="1">
    <source>
        <dbReference type="SAM" id="MobiDB-lite"/>
    </source>
</evidence>
<dbReference type="AlphaFoldDB" id="A0A392V9J9"/>
<proteinExistence type="predicted"/>
<sequence>VPDPLSQLVVDDPTSKVSKRKNQAETARISFQVPKKGEDATAECDATDALLNPAKKKR</sequence>
<feature type="region of interest" description="Disordered" evidence="1">
    <location>
        <begin position="1"/>
        <end position="24"/>
    </location>
</feature>
<protein>
    <submittedName>
        <fullName evidence="2">Uncharacterized protein</fullName>
    </submittedName>
</protein>
<comment type="caution">
    <text evidence="2">The sequence shown here is derived from an EMBL/GenBank/DDBJ whole genome shotgun (WGS) entry which is preliminary data.</text>
</comment>